<dbReference type="InterPro" id="IPR007577">
    <property type="entry name" value="GlycoTrfase_DXD_sugar-bd_CS"/>
</dbReference>
<proteinExistence type="predicted"/>
<dbReference type="Gene3D" id="3.90.550.20">
    <property type="match status" value="5"/>
</dbReference>
<evidence type="ECO:0000256" key="1">
    <source>
        <dbReference type="ARBA" id="ARBA00022679"/>
    </source>
</evidence>
<dbReference type="PANTHER" id="PTHR32385:SF15">
    <property type="entry name" value="INOSITOL PHOSPHOCERAMIDE MANNOSYLTRANSFERASE 1"/>
    <property type="match status" value="1"/>
</dbReference>
<dbReference type="EMBL" id="CAMXCT010000722">
    <property type="protein sequence ID" value="CAI3982508.1"/>
    <property type="molecule type" value="Genomic_DNA"/>
</dbReference>
<keyword evidence="5" id="KW-1185">Reference proteome</keyword>
<dbReference type="EMBL" id="CAMXCT030000722">
    <property type="protein sequence ID" value="CAL4769820.1"/>
    <property type="molecule type" value="Genomic_DNA"/>
</dbReference>
<dbReference type="InterPro" id="IPR051706">
    <property type="entry name" value="Glycosyltransferase_domain"/>
</dbReference>
<evidence type="ECO:0000313" key="2">
    <source>
        <dbReference type="EMBL" id="CAI3982508.1"/>
    </source>
</evidence>
<keyword evidence="1" id="KW-0808">Transferase</keyword>
<dbReference type="Proteomes" id="UP001152797">
    <property type="component" value="Unassembled WGS sequence"/>
</dbReference>
<name>A0A9P1C1N1_9DINO</name>
<reference evidence="2" key="1">
    <citation type="submission" date="2022-10" db="EMBL/GenBank/DDBJ databases">
        <authorList>
            <person name="Chen Y."/>
            <person name="Dougan E. K."/>
            <person name="Chan C."/>
            <person name="Rhodes N."/>
            <person name="Thang M."/>
        </authorList>
    </citation>
    <scope>NUCLEOTIDE SEQUENCE</scope>
</reference>
<dbReference type="InterPro" id="IPR029044">
    <property type="entry name" value="Nucleotide-diphossugar_trans"/>
</dbReference>
<dbReference type="SUPFAM" id="SSF53448">
    <property type="entry name" value="Nucleotide-diphospho-sugar transferases"/>
    <property type="match status" value="4"/>
</dbReference>
<gene>
    <name evidence="2" type="ORF">C1SCF055_LOCUS10198</name>
</gene>
<dbReference type="Pfam" id="PF04488">
    <property type="entry name" value="Gly_transf_sug"/>
    <property type="match status" value="4"/>
</dbReference>
<protein>
    <submittedName>
        <fullName evidence="4">C3H1-type domain-containing protein</fullName>
    </submittedName>
</protein>
<dbReference type="GO" id="GO:0016020">
    <property type="term" value="C:membrane"/>
    <property type="evidence" value="ECO:0007669"/>
    <property type="project" value="GOC"/>
</dbReference>
<organism evidence="2">
    <name type="scientific">Cladocopium goreaui</name>
    <dbReference type="NCBI Taxonomy" id="2562237"/>
    <lineage>
        <taxon>Eukaryota</taxon>
        <taxon>Sar</taxon>
        <taxon>Alveolata</taxon>
        <taxon>Dinophyceae</taxon>
        <taxon>Suessiales</taxon>
        <taxon>Symbiodiniaceae</taxon>
        <taxon>Cladocopium</taxon>
    </lineage>
</organism>
<evidence type="ECO:0000313" key="3">
    <source>
        <dbReference type="EMBL" id="CAL1135883.1"/>
    </source>
</evidence>
<reference evidence="3" key="2">
    <citation type="submission" date="2024-04" db="EMBL/GenBank/DDBJ databases">
        <authorList>
            <person name="Chen Y."/>
            <person name="Shah S."/>
            <person name="Dougan E. K."/>
            <person name="Thang M."/>
            <person name="Chan C."/>
        </authorList>
    </citation>
    <scope>NUCLEOTIDE SEQUENCE [LARGE SCALE GENOMIC DNA]</scope>
</reference>
<sequence length="2304" mass="259976">MLGAAPFQDSWQLCKHGMTNRSHIAPAALERAFPDFNCHRVQGGRWRSLREDFEELLAVGPNGVRSESAREFKLRWRRGVRRLALHHGFGHGSHPAAANFSMVALRRSCPLGAATLALVELLSGLLRFVEFHHRRGRVGAGGEVQDVQAQLQRALQEFSSALSLVRRPWLLVFLLPATRWPVLDLLLSMERHVLSSPTATAQCMQRSSRPSGFEALQPLLQRISHSSWGDDSTAPKVHGFIGSNEVSELLKRAVHELSSEQYAFVLQQGERCRPLAMQQRMVTGLVLLETNVLIAGADPETWFREMEDELRDFVASQDLWQRLLGMPFATYPFFGFWLRLRRLDLPFNSVVQTGPQIHRLADLFSIALKPAPQGGHAAMSTDMVPWVTAFERSPPRFGRPAVRNLAGNLLLKLTLPESLEELKERASAVCGMPPGLLRFVKDNEPLKSLEDITGGMELMMMVDESPYYSWNIAGNPDSHFLTGSDTTVEFFDLKNMSAPDYVNVLSQVPIQQGVHFVEFIMHSLQDEQWCGVTCFASRAGCRGGDVPGCYYYSGLLLDADRGAALFSLNGSRQFCGRSKRCFLCMGLPAAISLIALVWGNSRWMSQFDPGNIRASLQMEASVVVEATQERALAAKNSRLCNIFTYLDSTSVELFHVLTVESWRRHAHGLCNEPILINDMNVRIYVPDMPEEYFRLPYPAAKADMLRYGLLYHHGGIYFDSDVLVVKDLDEVIQLAAEKGMVSYMDQKDSSKSCGESFASDFVGGQKGSPFFKEVWRKQKAAVRKRCPKSDTSQETLCCYDNDDAPCNIPWNQLGEGIAHSTGKSGISTHCFVGDTSFTPSGFVDALEKFNGDTSKAEEHMKSKGAAHVLERTAYHTFKAILQWPSSCKHFRDRSTLLGELFSRSFSSSHGQRPPPAVATTSLFLKRHPEFAALIRKEGQVPCWSKGWHDALSDDVPAVSLEVSKQQPSETPAKNCKIFTLWEYKDAPLYARLNVESWRRHTRELCEEPILVNSKNVMKWIPDMPKEFFRFPYHAATSDLIRYGLLYHHGGIYMDADFIVLKDLTPVIQRLDDHDLISYATNSNAGGVCSDSFSSNFIAGRKGSIFMKKMWDKQKAMITKHCPLSDKTKEIVCCFDDPKVECHVPFAGIGEGTSHPMLNKMLKDKVPMKTYCFADEESFVPDHFAYVLEHVPDLQEAQSYMEKRGIKKGLDRMAFHMFNSIIPLKTYNCQKLFTKGTTAGHLYLTSFSTGHGKEPKPKSKETQAFLAEHPDFAEFQQSHKGGWPCKSAHKAAPAVSDFAGAPAPAHPAPVAAAPAVPAKDAGVMEVVNTGSTSCKIFTWWEYEGLGPLYLRINVESWRRRAPQCSEPVLLTAANVREHVPDVPEEFFRLPYPEARADSIRWGAIYHNGGVFLEPDVLMAGDISTILEKLDSYDLISSQEDPAEEQCTDQFNPAIIAGPKGSPYLKAVWEAHRTKMVKHCPLKDKEKEIICCFDEVKENCHVPWLSMNRGIAHPVLREWKKNGKLNSYCFYRGDAFQPNQLGEVVRQRWELDRARKFWEKRNVERPLERILYHFQQHGMQLQELDCAKLFNTSTAIGALYAGAFAAEASKPLTRSDSKETAKFYRDNPFMKSVNHEFQGGLPCKQTGPPALPTLPPDFGGKKACRIFTLWEYPEGGVPVFKLLNIESWRRHTHGLCQEPILINDKNVKEWIPDMPDEYFRMPSPAPKSDLIRYALLYHHGGLYMDADFVAVKDMDPIVALLETHDFISYQEKGEAGQACSAAFSSNLIGGRKGSLVHKYIWEQQKEKMQVRCVKGVTNQACCYDSKKVCNVPWASLGEGVSHPAYNDLLRTGDIFETFCFADEWTFVPDHFAYSVEHIPSKDEALKYMTERGIQKPLDRIVYHLFNAITPLKTWKCMALLDPRRLMGYLYTESFKSENGRRPVAKSEESTAWLKAHPEFTKYQQVYNGWQPCPGPVGTTPEPTAEIQEEADGGCKIFTLWEYKAGPPLSVAINVEGWRRHSGGRCAPVLINDENVLTYLPDMPKEYFRMPYSQAKSDIIRYGLLYHHGGIYMDTDFLVVKDLDEILTLIRSFDLVSYVDEGGGSLEKGACSRHFSSNFMASRKGSSFMKAVWEKQKHHMVTHCPLSERELEKVCCFDSVNVDCHIPWAGIGEGVSHKVFDELEGEGIHFKSFCFADDRGFTPPDMITLLDKSADFASRAWKQMGKATSRDPWGRIMYHTFNSIMPWSGYSCRQIFNQSSVYGKLNYLSYTTGKGALSLPATEEYIRWLKKYKMKRLSDNSDGLPCS</sequence>
<evidence type="ECO:0000313" key="5">
    <source>
        <dbReference type="Proteomes" id="UP001152797"/>
    </source>
</evidence>
<dbReference type="GO" id="GO:0051999">
    <property type="term" value="P:mannosyl-inositol phosphorylceramide biosynthetic process"/>
    <property type="evidence" value="ECO:0007669"/>
    <property type="project" value="TreeGrafter"/>
</dbReference>
<comment type="caution">
    <text evidence="2">The sequence shown here is derived from an EMBL/GenBank/DDBJ whole genome shotgun (WGS) entry which is preliminary data.</text>
</comment>
<dbReference type="OrthoDB" id="419158at2759"/>
<dbReference type="GO" id="GO:0000030">
    <property type="term" value="F:mannosyltransferase activity"/>
    <property type="evidence" value="ECO:0007669"/>
    <property type="project" value="TreeGrafter"/>
</dbReference>
<dbReference type="EMBL" id="CAMXCT020000722">
    <property type="protein sequence ID" value="CAL1135883.1"/>
    <property type="molecule type" value="Genomic_DNA"/>
</dbReference>
<dbReference type="PANTHER" id="PTHR32385">
    <property type="entry name" value="MANNOSYL PHOSPHORYLINOSITOL CERAMIDE SYNTHASE"/>
    <property type="match status" value="1"/>
</dbReference>
<accession>A0A9P1C1N1</accession>
<evidence type="ECO:0000313" key="4">
    <source>
        <dbReference type="EMBL" id="CAL4769820.1"/>
    </source>
</evidence>